<dbReference type="GO" id="GO:0071596">
    <property type="term" value="P:ubiquitin-dependent protein catabolic process via the N-end rule pathway"/>
    <property type="evidence" value="ECO:0007669"/>
    <property type="project" value="UniProtKB-UniRule"/>
</dbReference>
<keyword evidence="1 3" id="KW-0808">Transferase</keyword>
<evidence type="ECO:0000256" key="1">
    <source>
        <dbReference type="RuleBase" id="RU366018"/>
    </source>
</evidence>
<gene>
    <name evidence="3" type="ORF">LSAA_3780</name>
</gene>
<dbReference type="GO" id="GO:0005737">
    <property type="term" value="C:cytoplasm"/>
    <property type="evidence" value="ECO:0007669"/>
    <property type="project" value="TreeGrafter"/>
</dbReference>
<keyword evidence="1" id="KW-0833">Ubl conjugation pathway</keyword>
<comment type="catalytic activity">
    <reaction evidence="1">
        <text>S-ubiquitinyl-[E2 ubiquitin-conjugating enzyme]-L-cysteine + [acceptor protein]-L-lysine = [E2 ubiquitin-conjugating enzyme]-L-cysteine + N(6)-ubiquitinyl-[acceptor protein]-L-lysine.</text>
        <dbReference type="EC" id="2.3.2.27"/>
    </reaction>
</comment>
<accession>A0A7R8CH30</accession>
<evidence type="ECO:0000259" key="2">
    <source>
        <dbReference type="Pfam" id="PF18995"/>
    </source>
</evidence>
<dbReference type="InterPro" id="IPR039164">
    <property type="entry name" value="UBR1-like"/>
</dbReference>
<keyword evidence="1" id="KW-0479">Metal-binding</keyword>
<dbReference type="OrthoDB" id="15304at2759"/>
<sequence>MQDFSSAQAPHLSVEKITVFSREFLEEQFGASLLLALCANGVDDLNGRCHHMIKSHDFGAYSLLVNDAVIVYHFRRVCVGLAEVLSEFTSNSMLLVYKCGIEVQIYVVRVCGFNYVFTMPKTKYSNDPERLKTINNLWPPWRLPSPCHKGFDDPRRLLHSRFFHGLIFNILYKAVHDEEVMVSEHVISLTIFLLELALTYPQDGYSGREIAISKPWLIVHKPTDLKYDTWFPTDWLSANLRHVVSALFIPPITGDLNDPANRTLLTGVSTTSSYRGSRIGNGCFFIEKVLDLIVEFDEMCKQSVSASRTQIWPSYHNDEAVKEQSFERKEAEIRRKRAKQRQKQMMEELVAQQRRFMANVNRGNENISLLTPKAEVYDCVHCHLTTVSTEEKPIGLVVLLQATSVLSHMHYESSKLILPTCDEEQYLLNTHSLGIEYENQFQELSRHFSSDSYLLAQTRGWAGGIHIQSCGHRVHLSCRQSYMEHLRSQQRSENNHVLDVEHGEYMCPMCRQLANSILPIPPNIDESSSSFNSPSSEEELTKLAEQIFFFYQMRSQFLKTIGLIHLVVQEELQYQPSSSNRSAHVIFVFVSSIARINLELDLVQRGGTLIGKNNEVQSPSTGVNPFKTCFVPLLHVLSNHVKTTCPIDLSREWIGITGLESTLNSSPNYSKTVPLLLQDCTTLFLHFLLMLPIQLDIVLFETLTKAHFNLQLIQSMARTSCAITDYLGRIVEYLGTSSLYNKLNKIINKIVDIESHVQRLTLPFLRIVSVVRHYLYSEPLPEIDHLNDEFAILVNTTSSFRLLCKNTLWAQPQLLQLPKNYDAIFQFYHKKECVGSVIKYLRTPQYVFFVEFLFVLKSLVVDLEEIPITECVKLYAIHLIVGWHCYVFGYSFGEEDKELKRGRPLFLNDERYNLLQQQWINHRFSHNNRTWIWHWNQTIE</sequence>
<protein>
    <recommendedName>
        <fullName evidence="1">E3 ubiquitin-protein ligase</fullName>
        <ecNumber evidence="1">2.3.2.27</ecNumber>
    </recommendedName>
</protein>
<dbReference type="GO" id="GO:0016567">
    <property type="term" value="P:protein ubiquitination"/>
    <property type="evidence" value="ECO:0007669"/>
    <property type="project" value="UniProtKB-UniRule"/>
</dbReference>
<dbReference type="UniPathway" id="UPA00143"/>
<comment type="function">
    <text evidence="1">Ubiquitin ligase protein which is a component of the N-end rule pathway. Recognizes and binds to proteins bearing specific N-terminal residues that are destabilizing according to the N-end rule, leading to their ubiquitination and subsequent degradation.</text>
</comment>
<dbReference type="PANTHER" id="PTHR21497:SF39">
    <property type="entry name" value="E3 UBIQUITIN-PROTEIN LIGASE UBR3"/>
    <property type="match status" value="1"/>
</dbReference>
<dbReference type="InterPro" id="IPR044046">
    <property type="entry name" value="E3_ligase_UBR-like_C"/>
</dbReference>
<keyword evidence="1" id="KW-0862">Zinc</keyword>
<name>A0A7R8CH30_LEPSM</name>
<dbReference type="Pfam" id="PF18995">
    <property type="entry name" value="PRT6_C"/>
    <property type="match status" value="1"/>
</dbReference>
<dbReference type="EMBL" id="HG994591">
    <property type="protein sequence ID" value="CAF2820276.1"/>
    <property type="molecule type" value="Genomic_DNA"/>
</dbReference>
<dbReference type="GO" id="GO:0008270">
    <property type="term" value="F:zinc ion binding"/>
    <property type="evidence" value="ECO:0007669"/>
    <property type="project" value="UniProtKB-UniRule"/>
</dbReference>
<dbReference type="AlphaFoldDB" id="A0A7R8CH30"/>
<evidence type="ECO:0000313" key="3">
    <source>
        <dbReference type="EMBL" id="CAF2820276.1"/>
    </source>
</evidence>
<dbReference type="GO" id="GO:0000151">
    <property type="term" value="C:ubiquitin ligase complex"/>
    <property type="evidence" value="ECO:0007669"/>
    <property type="project" value="TreeGrafter"/>
</dbReference>
<keyword evidence="4" id="KW-1185">Reference proteome</keyword>
<keyword evidence="1" id="KW-0863">Zinc-finger</keyword>
<dbReference type="EC" id="2.3.2.27" evidence="1"/>
<dbReference type="Proteomes" id="UP000675881">
    <property type="component" value="Chromosome 12"/>
</dbReference>
<organism evidence="3 4">
    <name type="scientific">Lepeophtheirus salmonis</name>
    <name type="common">Salmon louse</name>
    <name type="synonym">Caligus salmonis</name>
    <dbReference type="NCBI Taxonomy" id="72036"/>
    <lineage>
        <taxon>Eukaryota</taxon>
        <taxon>Metazoa</taxon>
        <taxon>Ecdysozoa</taxon>
        <taxon>Arthropoda</taxon>
        <taxon>Crustacea</taxon>
        <taxon>Multicrustacea</taxon>
        <taxon>Hexanauplia</taxon>
        <taxon>Copepoda</taxon>
        <taxon>Siphonostomatoida</taxon>
        <taxon>Caligidae</taxon>
        <taxon>Lepeophtheirus</taxon>
    </lineage>
</organism>
<comment type="similarity">
    <text evidence="1">Belongs to the E3 ubiquitin-protein ligase UBR1-like family.</text>
</comment>
<reference evidence="3" key="1">
    <citation type="submission" date="2021-02" db="EMBL/GenBank/DDBJ databases">
        <authorList>
            <person name="Bekaert M."/>
        </authorList>
    </citation>
    <scope>NUCLEOTIDE SEQUENCE</scope>
    <source>
        <strain evidence="3">IoA-00</strain>
    </source>
</reference>
<dbReference type="PANTHER" id="PTHR21497">
    <property type="entry name" value="UBIQUITIN LIGASE E3 ALPHA-RELATED"/>
    <property type="match status" value="1"/>
</dbReference>
<dbReference type="GO" id="GO:0061630">
    <property type="term" value="F:ubiquitin protein ligase activity"/>
    <property type="evidence" value="ECO:0007669"/>
    <property type="project" value="UniProtKB-UniRule"/>
</dbReference>
<comment type="pathway">
    <text evidence="1">Protein modification; protein ubiquitination.</text>
</comment>
<evidence type="ECO:0000313" key="4">
    <source>
        <dbReference type="Proteomes" id="UP000675881"/>
    </source>
</evidence>
<proteinExistence type="inferred from homology"/>
<keyword evidence="3" id="KW-0012">Acyltransferase</keyword>
<feature type="domain" description="E3 ubiquitin-protein ligase UBR-like C-terminal" evidence="2">
    <location>
        <begin position="891"/>
        <end position="921"/>
    </location>
</feature>